<comment type="caution">
    <text evidence="1">The sequence shown here is derived from an EMBL/GenBank/DDBJ whole genome shotgun (WGS) entry which is preliminary data.</text>
</comment>
<name>A0A922I4T0_DERFA</name>
<gene>
    <name evidence="1" type="ORF">DERF_008587</name>
</gene>
<reference evidence="1" key="1">
    <citation type="submission" date="2013-05" db="EMBL/GenBank/DDBJ databases">
        <authorList>
            <person name="Yim A.K.Y."/>
            <person name="Chan T.F."/>
            <person name="Ji K.M."/>
            <person name="Liu X.Y."/>
            <person name="Zhou J.W."/>
            <person name="Li R.Q."/>
            <person name="Yang K.Y."/>
            <person name="Li J."/>
            <person name="Li M."/>
            <person name="Law P.T.W."/>
            <person name="Wu Y.L."/>
            <person name="Cai Z.L."/>
            <person name="Qin H."/>
            <person name="Bao Y."/>
            <person name="Leung R.K.K."/>
            <person name="Ng P.K.S."/>
            <person name="Zou J."/>
            <person name="Zhong X.J."/>
            <person name="Ran P.X."/>
            <person name="Zhong N.S."/>
            <person name="Liu Z.G."/>
            <person name="Tsui S.K.W."/>
        </authorList>
    </citation>
    <scope>NUCLEOTIDE SEQUENCE</scope>
    <source>
        <strain evidence="1">Derf</strain>
        <tissue evidence="1">Whole organism</tissue>
    </source>
</reference>
<keyword evidence="2" id="KW-1185">Reference proteome</keyword>
<evidence type="ECO:0000313" key="1">
    <source>
        <dbReference type="EMBL" id="KAH9517981.1"/>
    </source>
</evidence>
<protein>
    <submittedName>
        <fullName evidence="1">Uncharacterized protein</fullName>
    </submittedName>
</protein>
<sequence>MKSFTRKKEENDTMVFSSRSELVILLSSQFNIEMIQMVMIMAGARKKNTYESHNGLSQLIMNSNTKKMGQ</sequence>
<dbReference type="Proteomes" id="UP000790347">
    <property type="component" value="Unassembled WGS sequence"/>
</dbReference>
<evidence type="ECO:0000313" key="2">
    <source>
        <dbReference type="Proteomes" id="UP000790347"/>
    </source>
</evidence>
<accession>A0A922I4T0</accession>
<reference evidence="1" key="2">
    <citation type="journal article" date="2022" name="Res Sq">
        <title>Comparative Genomics Reveals Insights into the Divergent Evolution of Astigmatic Mites and Household Pest Adaptations.</title>
        <authorList>
            <person name="Xiong Q."/>
            <person name="Wan A.T.-Y."/>
            <person name="Liu X.-Y."/>
            <person name="Fung C.S.-H."/>
            <person name="Xiao X."/>
            <person name="Malainual N."/>
            <person name="Hou J."/>
            <person name="Wang L."/>
            <person name="Wang M."/>
            <person name="Yang K."/>
            <person name="Cui Y."/>
            <person name="Leung E."/>
            <person name="Nong W."/>
            <person name="Shin S.-K."/>
            <person name="Au S."/>
            <person name="Jeong K.Y."/>
            <person name="Chew F.T."/>
            <person name="Hui J."/>
            <person name="Leung T.F."/>
            <person name="Tungtrongchitr A."/>
            <person name="Zhong N."/>
            <person name="Liu Z."/>
            <person name="Tsui S."/>
        </authorList>
    </citation>
    <scope>NUCLEOTIDE SEQUENCE</scope>
    <source>
        <strain evidence="1">Derf</strain>
        <tissue evidence="1">Whole organism</tissue>
    </source>
</reference>
<organism evidence="1 2">
    <name type="scientific">Dermatophagoides farinae</name>
    <name type="common">American house dust mite</name>
    <dbReference type="NCBI Taxonomy" id="6954"/>
    <lineage>
        <taxon>Eukaryota</taxon>
        <taxon>Metazoa</taxon>
        <taxon>Ecdysozoa</taxon>
        <taxon>Arthropoda</taxon>
        <taxon>Chelicerata</taxon>
        <taxon>Arachnida</taxon>
        <taxon>Acari</taxon>
        <taxon>Acariformes</taxon>
        <taxon>Sarcoptiformes</taxon>
        <taxon>Astigmata</taxon>
        <taxon>Psoroptidia</taxon>
        <taxon>Analgoidea</taxon>
        <taxon>Pyroglyphidae</taxon>
        <taxon>Dermatophagoidinae</taxon>
        <taxon>Dermatophagoides</taxon>
    </lineage>
</organism>
<dbReference type="EMBL" id="ASGP02000003">
    <property type="protein sequence ID" value="KAH9517981.1"/>
    <property type="molecule type" value="Genomic_DNA"/>
</dbReference>
<dbReference type="AlphaFoldDB" id="A0A922I4T0"/>
<proteinExistence type="predicted"/>